<organism evidence="2">
    <name type="scientific">Oryza brachyantha</name>
    <name type="common">malo sina</name>
    <dbReference type="NCBI Taxonomy" id="4533"/>
    <lineage>
        <taxon>Eukaryota</taxon>
        <taxon>Viridiplantae</taxon>
        <taxon>Streptophyta</taxon>
        <taxon>Embryophyta</taxon>
        <taxon>Tracheophyta</taxon>
        <taxon>Spermatophyta</taxon>
        <taxon>Magnoliopsida</taxon>
        <taxon>Liliopsida</taxon>
        <taxon>Poales</taxon>
        <taxon>Poaceae</taxon>
        <taxon>BOP clade</taxon>
        <taxon>Oryzoideae</taxon>
        <taxon>Oryzeae</taxon>
        <taxon>Oryzinae</taxon>
        <taxon>Oryza</taxon>
    </lineage>
</organism>
<reference evidence="2" key="2">
    <citation type="submission" date="2013-04" db="UniProtKB">
        <authorList>
            <consortium name="EnsemblPlants"/>
        </authorList>
    </citation>
    <scope>IDENTIFICATION</scope>
</reference>
<dbReference type="HOGENOM" id="CLU_1838207_0_0_1"/>
<keyword evidence="3" id="KW-1185">Reference proteome</keyword>
<accession>J3KYB5</accession>
<dbReference type="AlphaFoldDB" id="J3KYB5"/>
<proteinExistence type="predicted"/>
<feature type="region of interest" description="Disordered" evidence="1">
    <location>
        <begin position="79"/>
        <end position="105"/>
    </location>
</feature>
<dbReference type="EnsemblPlants" id="OB01G19710.1">
    <property type="protein sequence ID" value="OB01G19710.1"/>
    <property type="gene ID" value="OB01G19710"/>
</dbReference>
<protein>
    <submittedName>
        <fullName evidence="2">Uncharacterized protein</fullName>
    </submittedName>
</protein>
<evidence type="ECO:0000313" key="3">
    <source>
        <dbReference type="Proteomes" id="UP000006038"/>
    </source>
</evidence>
<feature type="compositionally biased region" description="Basic and acidic residues" evidence="1">
    <location>
        <begin position="81"/>
        <end position="102"/>
    </location>
</feature>
<evidence type="ECO:0000313" key="2">
    <source>
        <dbReference type="EnsemblPlants" id="OB01G19710.1"/>
    </source>
</evidence>
<evidence type="ECO:0000256" key="1">
    <source>
        <dbReference type="SAM" id="MobiDB-lite"/>
    </source>
</evidence>
<name>J3KYB5_ORYBR</name>
<reference evidence="2" key="1">
    <citation type="journal article" date="2013" name="Nat. Commun.">
        <title>Whole-genome sequencing of Oryza brachyantha reveals mechanisms underlying Oryza genome evolution.</title>
        <authorList>
            <person name="Chen J."/>
            <person name="Huang Q."/>
            <person name="Gao D."/>
            <person name="Wang J."/>
            <person name="Lang Y."/>
            <person name="Liu T."/>
            <person name="Li B."/>
            <person name="Bai Z."/>
            <person name="Luis Goicoechea J."/>
            <person name="Liang C."/>
            <person name="Chen C."/>
            <person name="Zhang W."/>
            <person name="Sun S."/>
            <person name="Liao Y."/>
            <person name="Zhang X."/>
            <person name="Yang L."/>
            <person name="Song C."/>
            <person name="Wang M."/>
            <person name="Shi J."/>
            <person name="Liu G."/>
            <person name="Liu J."/>
            <person name="Zhou H."/>
            <person name="Zhou W."/>
            <person name="Yu Q."/>
            <person name="An N."/>
            <person name="Chen Y."/>
            <person name="Cai Q."/>
            <person name="Wang B."/>
            <person name="Liu B."/>
            <person name="Min J."/>
            <person name="Huang Y."/>
            <person name="Wu H."/>
            <person name="Li Z."/>
            <person name="Zhang Y."/>
            <person name="Yin Y."/>
            <person name="Song W."/>
            <person name="Jiang J."/>
            <person name="Jackson S.A."/>
            <person name="Wing R.A."/>
            <person name="Wang J."/>
            <person name="Chen M."/>
        </authorList>
    </citation>
    <scope>NUCLEOTIDE SEQUENCE [LARGE SCALE GENOMIC DNA]</scope>
    <source>
        <strain evidence="2">cv. IRGC 101232</strain>
    </source>
</reference>
<sequence length="140" mass="15524">MKTFAYNKGSLVPSLGFSILNLHFALTIQNLAISFSTENYIHGAGPANLHSTDRHMATYIWGCLGAALAWRPLLRQIDPAAGDRNRTPKNDAQTRREFESSKQTRPNLKMLDQIVCIQAACRSTPGHRKHETSHCSSSTS</sequence>
<dbReference type="Proteomes" id="UP000006038">
    <property type="component" value="Chromosome 1"/>
</dbReference>
<dbReference type="Gramene" id="OB01G19710.1">
    <property type="protein sequence ID" value="OB01G19710.1"/>
    <property type="gene ID" value="OB01G19710"/>
</dbReference>